<dbReference type="STRING" id="9598.ENSPTRP00000013143"/>
<feature type="region of interest" description="Disordered" evidence="1">
    <location>
        <begin position="1"/>
        <end position="96"/>
    </location>
</feature>
<gene>
    <name evidence="2" type="ORF">CK820_G0031324</name>
</gene>
<protein>
    <submittedName>
        <fullName evidence="2">T0110030 isoform 1</fullName>
    </submittedName>
</protein>
<reference evidence="2 3" key="1">
    <citation type="submission" date="2017-12" db="EMBL/GenBank/DDBJ databases">
        <title>High-resolution comparative analysis of great ape genomes.</title>
        <authorList>
            <person name="Pollen A."/>
            <person name="Hastie A."/>
            <person name="Hormozdiari F."/>
            <person name="Dougherty M."/>
            <person name="Liu R."/>
            <person name="Chaisson M."/>
            <person name="Hoppe E."/>
            <person name="Hill C."/>
            <person name="Pang A."/>
            <person name="Hillier L."/>
            <person name="Baker C."/>
            <person name="Armstrong J."/>
            <person name="Shendure J."/>
            <person name="Paten B."/>
            <person name="Wilson R."/>
            <person name="Chao H."/>
            <person name="Schneider V."/>
            <person name="Ventura M."/>
            <person name="Kronenberg Z."/>
            <person name="Murali S."/>
            <person name="Gordon D."/>
            <person name="Cantsilieris S."/>
            <person name="Munson K."/>
            <person name="Nelson B."/>
            <person name="Raja A."/>
            <person name="Underwood J."/>
            <person name="Diekhans M."/>
            <person name="Fiddes I."/>
            <person name="Haussler D."/>
            <person name="Eichler E."/>
        </authorList>
    </citation>
    <scope>NUCLEOTIDE SEQUENCE [LARGE SCALE GENOMIC DNA]</scope>
    <source>
        <strain evidence="2">Yerkes chimp pedigree #C0471</strain>
    </source>
</reference>
<organism evidence="2 3">
    <name type="scientific">Pan troglodytes</name>
    <name type="common">Chimpanzee</name>
    <dbReference type="NCBI Taxonomy" id="9598"/>
    <lineage>
        <taxon>Eukaryota</taxon>
        <taxon>Metazoa</taxon>
        <taxon>Chordata</taxon>
        <taxon>Craniata</taxon>
        <taxon>Vertebrata</taxon>
        <taxon>Euteleostomi</taxon>
        <taxon>Mammalia</taxon>
        <taxon>Eutheria</taxon>
        <taxon>Euarchontoglires</taxon>
        <taxon>Primates</taxon>
        <taxon>Haplorrhini</taxon>
        <taxon>Catarrhini</taxon>
        <taxon>Hominidae</taxon>
        <taxon>Pan</taxon>
    </lineage>
</organism>
<evidence type="ECO:0000256" key="1">
    <source>
        <dbReference type="SAM" id="MobiDB-lite"/>
    </source>
</evidence>
<dbReference type="Proteomes" id="UP000236370">
    <property type="component" value="Unassembled WGS sequence"/>
</dbReference>
<name>A0A2J8LAY3_PANTR</name>
<evidence type="ECO:0000313" key="3">
    <source>
        <dbReference type="Proteomes" id="UP000236370"/>
    </source>
</evidence>
<comment type="caution">
    <text evidence="2">The sequence shown here is derived from an EMBL/GenBank/DDBJ whole genome shotgun (WGS) entry which is preliminary data.</text>
</comment>
<proteinExistence type="predicted"/>
<sequence>MQGQKVLLEKTGSQLGEQELPDFQPQTPRRDLRESSPAEPSQAGAYDRLSPHHWEKSPLLQEPTPKLAGTAYRKAVPGGRKCGASLSWEKSSRECE</sequence>
<dbReference type="EMBL" id="NBAG03000299">
    <property type="protein sequence ID" value="PNI44431.1"/>
    <property type="molecule type" value="Genomic_DNA"/>
</dbReference>
<accession>A0A2J8LAY3</accession>
<evidence type="ECO:0000313" key="2">
    <source>
        <dbReference type="EMBL" id="PNI44431.1"/>
    </source>
</evidence>
<dbReference type="AlphaFoldDB" id="A0A2J8LAY3"/>